<dbReference type="Gene3D" id="3.40.50.300">
    <property type="entry name" value="P-loop containing nucleotide triphosphate hydrolases"/>
    <property type="match status" value="1"/>
</dbReference>
<accession>A0A814IS92</accession>
<sequence>MFTVTITSVIERLARTYLRHRYRPAPIYIGSIDKSTECVEQIIISQLKQRQKDILVAIDDTGRGMHIKDVSFVLNYDIARTIQDCMHRIGRNDRTGKAIVFFFKIQLYFYELKEVILKLLNHLNAYHKLVSIYFFN</sequence>
<dbReference type="Pfam" id="PF00271">
    <property type="entry name" value="Helicase_C"/>
    <property type="match status" value="1"/>
</dbReference>
<organism evidence="2 5">
    <name type="scientific">Rotaria sordida</name>
    <dbReference type="NCBI Taxonomy" id="392033"/>
    <lineage>
        <taxon>Eukaryota</taxon>
        <taxon>Metazoa</taxon>
        <taxon>Spiralia</taxon>
        <taxon>Gnathifera</taxon>
        <taxon>Rotifera</taxon>
        <taxon>Eurotatoria</taxon>
        <taxon>Bdelloidea</taxon>
        <taxon>Philodinida</taxon>
        <taxon>Philodinidae</taxon>
        <taxon>Rotaria</taxon>
    </lineage>
</organism>
<dbReference type="InterPro" id="IPR027417">
    <property type="entry name" value="P-loop_NTPase"/>
</dbReference>
<dbReference type="InterPro" id="IPR001650">
    <property type="entry name" value="Helicase_C-like"/>
</dbReference>
<evidence type="ECO:0000313" key="3">
    <source>
        <dbReference type="EMBL" id="CAF1155643.1"/>
    </source>
</evidence>
<evidence type="ECO:0000313" key="2">
    <source>
        <dbReference type="EMBL" id="CAF1028513.1"/>
    </source>
</evidence>
<evidence type="ECO:0000313" key="5">
    <source>
        <dbReference type="Proteomes" id="UP000663854"/>
    </source>
</evidence>
<dbReference type="EMBL" id="CAJNOH010000400">
    <property type="protein sequence ID" value="CAF1028513.1"/>
    <property type="molecule type" value="Genomic_DNA"/>
</dbReference>
<dbReference type="Proteomes" id="UP000663854">
    <property type="component" value="Unassembled WGS sequence"/>
</dbReference>
<dbReference type="Proteomes" id="UP000663870">
    <property type="component" value="Unassembled WGS sequence"/>
</dbReference>
<gene>
    <name evidence="3" type="ORF">JXQ802_LOCUS21974</name>
    <name evidence="4" type="ORF">JXQ802_LOCUS21992</name>
    <name evidence="2" type="ORF">PYM288_LOCUS16007</name>
</gene>
<comment type="caution">
    <text evidence="2">The sequence shown here is derived from an EMBL/GenBank/DDBJ whole genome shotgun (WGS) entry which is preliminary data.</text>
</comment>
<dbReference type="EMBL" id="CAJNOL010000657">
    <property type="protein sequence ID" value="CAF1155643.1"/>
    <property type="molecule type" value="Genomic_DNA"/>
</dbReference>
<dbReference type="SUPFAM" id="SSF52540">
    <property type="entry name" value="P-loop containing nucleoside triphosphate hydrolases"/>
    <property type="match status" value="1"/>
</dbReference>
<keyword evidence="6" id="KW-1185">Reference proteome</keyword>
<evidence type="ECO:0000313" key="4">
    <source>
        <dbReference type="EMBL" id="CAF1155993.1"/>
    </source>
</evidence>
<proteinExistence type="predicted"/>
<dbReference type="PANTHER" id="PTHR47958">
    <property type="entry name" value="ATP-DEPENDENT RNA HELICASE DBP3"/>
    <property type="match status" value="1"/>
</dbReference>
<evidence type="ECO:0000259" key="1">
    <source>
        <dbReference type="PROSITE" id="PS51194"/>
    </source>
</evidence>
<dbReference type="SMART" id="SM00490">
    <property type="entry name" value="HELICc"/>
    <property type="match status" value="1"/>
</dbReference>
<protein>
    <recommendedName>
        <fullName evidence="1">Helicase C-terminal domain-containing protein</fullName>
    </recommendedName>
</protein>
<feature type="domain" description="Helicase C-terminal" evidence="1">
    <location>
        <begin position="1"/>
        <end position="136"/>
    </location>
</feature>
<dbReference type="PROSITE" id="PS51194">
    <property type="entry name" value="HELICASE_CTER"/>
    <property type="match status" value="1"/>
</dbReference>
<reference evidence="2" key="1">
    <citation type="submission" date="2021-02" db="EMBL/GenBank/DDBJ databases">
        <authorList>
            <person name="Nowell W R."/>
        </authorList>
    </citation>
    <scope>NUCLEOTIDE SEQUENCE</scope>
</reference>
<evidence type="ECO:0000313" key="6">
    <source>
        <dbReference type="Proteomes" id="UP000663870"/>
    </source>
</evidence>
<dbReference type="AlphaFoldDB" id="A0A814IS92"/>
<name>A0A814IS92_9BILA</name>
<dbReference type="EMBL" id="CAJNOL010000658">
    <property type="protein sequence ID" value="CAF1155993.1"/>
    <property type="molecule type" value="Genomic_DNA"/>
</dbReference>